<organism evidence="4 5">
    <name type="scientific">Xanthobacter tagetidis</name>
    <dbReference type="NCBI Taxonomy" id="60216"/>
    <lineage>
        <taxon>Bacteria</taxon>
        <taxon>Pseudomonadati</taxon>
        <taxon>Pseudomonadota</taxon>
        <taxon>Alphaproteobacteria</taxon>
        <taxon>Hyphomicrobiales</taxon>
        <taxon>Xanthobacteraceae</taxon>
        <taxon>Xanthobacter</taxon>
    </lineage>
</organism>
<name>A0A3L7AGE3_9HYPH</name>
<dbReference type="Gene3D" id="3.10.580.10">
    <property type="entry name" value="CBS-domain"/>
    <property type="match status" value="1"/>
</dbReference>
<dbReference type="PANTHER" id="PTHR43080:SF2">
    <property type="entry name" value="CBS DOMAIN-CONTAINING PROTEIN"/>
    <property type="match status" value="1"/>
</dbReference>
<sequence>MTISSILQGKGKDIVTLTPEATLGDAVKSLAQHRIGAIVVVDRRMAVEGIVSERDVVRLINERGTAVLATPVSEVMTRAVVTCTPDEIIPAIMERMTRGRFRHVPVVDGDRLVGIISIGDVVKHRVEEMERESAALRDYIMTA</sequence>
<keyword evidence="5" id="KW-1185">Reference proteome</keyword>
<accession>A0A3L7AGE3</accession>
<evidence type="ECO:0000259" key="3">
    <source>
        <dbReference type="PROSITE" id="PS51371"/>
    </source>
</evidence>
<dbReference type="PANTHER" id="PTHR43080">
    <property type="entry name" value="CBS DOMAIN-CONTAINING PROTEIN CBSX3, MITOCHONDRIAL"/>
    <property type="match status" value="1"/>
</dbReference>
<dbReference type="InterPro" id="IPR000644">
    <property type="entry name" value="CBS_dom"/>
</dbReference>
<dbReference type="SUPFAM" id="SSF54631">
    <property type="entry name" value="CBS-domain pair"/>
    <property type="match status" value="1"/>
</dbReference>
<gene>
    <name evidence="4" type="ORF">D9R14_09675</name>
</gene>
<evidence type="ECO:0000313" key="5">
    <source>
        <dbReference type="Proteomes" id="UP000269692"/>
    </source>
</evidence>
<reference evidence="4 5" key="1">
    <citation type="submission" date="2018-10" db="EMBL/GenBank/DDBJ databases">
        <title>Xanthobacter tagetidis genome sequencing and assembly.</title>
        <authorList>
            <person name="Maclea K.S."/>
            <person name="Goen A.E."/>
            <person name="Fatima S.A."/>
        </authorList>
    </citation>
    <scope>NUCLEOTIDE SEQUENCE [LARGE SCALE GENOMIC DNA]</scope>
    <source>
        <strain evidence="4 5">ATCC 700314</strain>
    </source>
</reference>
<dbReference type="Pfam" id="PF00571">
    <property type="entry name" value="CBS"/>
    <property type="match status" value="2"/>
</dbReference>
<dbReference type="InterPro" id="IPR044725">
    <property type="entry name" value="CBSX3_CBS_dom"/>
</dbReference>
<dbReference type="AlphaFoldDB" id="A0A3L7AGE3"/>
<feature type="domain" description="CBS" evidence="3">
    <location>
        <begin position="10"/>
        <end position="67"/>
    </location>
</feature>
<dbReference type="InterPro" id="IPR051257">
    <property type="entry name" value="Diverse_CBS-Domain"/>
</dbReference>
<comment type="caution">
    <text evidence="4">The sequence shown here is derived from an EMBL/GenBank/DDBJ whole genome shotgun (WGS) entry which is preliminary data.</text>
</comment>
<dbReference type="PROSITE" id="PS51371">
    <property type="entry name" value="CBS"/>
    <property type="match status" value="2"/>
</dbReference>
<keyword evidence="1 2" id="KW-0129">CBS domain</keyword>
<evidence type="ECO:0000256" key="2">
    <source>
        <dbReference type="PROSITE-ProRule" id="PRU00703"/>
    </source>
</evidence>
<dbReference type="RefSeq" id="WP_121623109.1">
    <property type="nucleotide sequence ID" value="NZ_JACIIW010000002.1"/>
</dbReference>
<feature type="domain" description="CBS" evidence="3">
    <location>
        <begin position="76"/>
        <end position="133"/>
    </location>
</feature>
<protein>
    <submittedName>
        <fullName evidence="4">CBS domain-containing protein</fullName>
    </submittedName>
</protein>
<dbReference type="InterPro" id="IPR046342">
    <property type="entry name" value="CBS_dom_sf"/>
</dbReference>
<dbReference type="CDD" id="cd04623">
    <property type="entry name" value="CBS_pair_bac_euk"/>
    <property type="match status" value="1"/>
</dbReference>
<proteinExistence type="predicted"/>
<dbReference type="EMBL" id="RCTF01000006">
    <property type="protein sequence ID" value="RLP79094.1"/>
    <property type="molecule type" value="Genomic_DNA"/>
</dbReference>
<dbReference type="OrthoDB" id="9807125at2"/>
<evidence type="ECO:0000256" key="1">
    <source>
        <dbReference type="ARBA" id="ARBA00023122"/>
    </source>
</evidence>
<dbReference type="SMART" id="SM00116">
    <property type="entry name" value="CBS"/>
    <property type="match status" value="2"/>
</dbReference>
<evidence type="ECO:0000313" key="4">
    <source>
        <dbReference type="EMBL" id="RLP79094.1"/>
    </source>
</evidence>
<dbReference type="Proteomes" id="UP000269692">
    <property type="component" value="Unassembled WGS sequence"/>
</dbReference>